<dbReference type="PANTHER" id="PTHR32002:SF44">
    <property type="entry name" value="PROTEIN NLP4"/>
    <property type="match status" value="1"/>
</dbReference>
<feature type="domain" description="RWP-RK" evidence="6">
    <location>
        <begin position="639"/>
        <end position="720"/>
    </location>
</feature>
<dbReference type="PROSITE" id="PS51745">
    <property type="entry name" value="PB1"/>
    <property type="match status" value="1"/>
</dbReference>
<evidence type="ECO:0000256" key="2">
    <source>
        <dbReference type="ARBA" id="ARBA00023125"/>
    </source>
</evidence>
<evidence type="ECO:0000313" key="8">
    <source>
        <dbReference type="EMBL" id="KAG9443098.1"/>
    </source>
</evidence>
<feature type="region of interest" description="Disordered" evidence="5">
    <location>
        <begin position="832"/>
        <end position="860"/>
    </location>
</feature>
<name>A0AAV7E3E5_ARIFI</name>
<feature type="region of interest" description="Disordered" evidence="5">
    <location>
        <begin position="56"/>
        <end position="86"/>
    </location>
</feature>
<accession>A0AAV7E3E5</accession>
<evidence type="ECO:0000256" key="4">
    <source>
        <dbReference type="ARBA" id="ARBA00023242"/>
    </source>
</evidence>
<keyword evidence="9" id="KW-1185">Reference proteome</keyword>
<feature type="compositionally biased region" description="Basic and acidic residues" evidence="5">
    <location>
        <begin position="832"/>
        <end position="841"/>
    </location>
</feature>
<keyword evidence="3" id="KW-0804">Transcription</keyword>
<dbReference type="Pfam" id="PF00564">
    <property type="entry name" value="PB1"/>
    <property type="match status" value="1"/>
</dbReference>
<organism evidence="8 9">
    <name type="scientific">Aristolochia fimbriata</name>
    <name type="common">White veined hardy Dutchman's pipe vine</name>
    <dbReference type="NCBI Taxonomy" id="158543"/>
    <lineage>
        <taxon>Eukaryota</taxon>
        <taxon>Viridiplantae</taxon>
        <taxon>Streptophyta</taxon>
        <taxon>Embryophyta</taxon>
        <taxon>Tracheophyta</taxon>
        <taxon>Spermatophyta</taxon>
        <taxon>Magnoliopsida</taxon>
        <taxon>Magnoliidae</taxon>
        <taxon>Piperales</taxon>
        <taxon>Aristolochiaceae</taxon>
        <taxon>Aristolochia</taxon>
    </lineage>
</organism>
<feature type="compositionally biased region" description="Polar residues" evidence="5">
    <location>
        <begin position="762"/>
        <end position="774"/>
    </location>
</feature>
<evidence type="ECO:0000256" key="3">
    <source>
        <dbReference type="ARBA" id="ARBA00023163"/>
    </source>
</evidence>
<dbReference type="InterPro" id="IPR000270">
    <property type="entry name" value="PB1_dom"/>
</dbReference>
<dbReference type="Gene3D" id="3.10.20.90">
    <property type="entry name" value="Phosphatidylinositol 3-kinase Catalytic Subunit, Chain A, domain 1"/>
    <property type="match status" value="1"/>
</dbReference>
<dbReference type="PROSITE" id="PS51519">
    <property type="entry name" value="RWP_RK"/>
    <property type="match status" value="1"/>
</dbReference>
<dbReference type="SMART" id="SM00666">
    <property type="entry name" value="PB1"/>
    <property type="match status" value="1"/>
</dbReference>
<dbReference type="Pfam" id="PF22922">
    <property type="entry name" value="GAF_NLP"/>
    <property type="match status" value="2"/>
</dbReference>
<dbReference type="AlphaFoldDB" id="A0AAV7E3E5"/>
<keyword evidence="1" id="KW-0805">Transcription regulation</keyword>
<evidence type="ECO:0000313" key="9">
    <source>
        <dbReference type="Proteomes" id="UP000825729"/>
    </source>
</evidence>
<dbReference type="CDD" id="cd06407">
    <property type="entry name" value="PB1_NLP"/>
    <property type="match status" value="1"/>
</dbReference>
<dbReference type="GO" id="GO:0003677">
    <property type="term" value="F:DNA binding"/>
    <property type="evidence" value="ECO:0007669"/>
    <property type="project" value="UniProtKB-KW"/>
</dbReference>
<dbReference type="InterPro" id="IPR045012">
    <property type="entry name" value="NLP"/>
</dbReference>
<evidence type="ECO:0008006" key="10">
    <source>
        <dbReference type="Google" id="ProtNLM"/>
    </source>
</evidence>
<feature type="region of interest" description="Disordered" evidence="5">
    <location>
        <begin position="630"/>
        <end position="649"/>
    </location>
</feature>
<evidence type="ECO:0000256" key="1">
    <source>
        <dbReference type="ARBA" id="ARBA00023015"/>
    </source>
</evidence>
<evidence type="ECO:0000256" key="5">
    <source>
        <dbReference type="SAM" id="MobiDB-lite"/>
    </source>
</evidence>
<sequence length="965" mass="106465">MEDAIFPRGAILRALSDSAPDFDFSDDFLFGGCWLETTDGSDFSLANASTSSLFDSSPLSPSPGFNNTNLNGNGSAPPNVAEDGKDNSLLNIEKQPSRKMPSNSTLTGSQALHASTNEIAEYSSQSASYRSAEDDSNKSGMIAPISDFNRRWWFEPQAHQSLISVKERLIHALSFIKDTANGGDVLVQVWLPIKSGGRSVLTTYGQPFWHVPNSQQLANYRSVSTAYHFDVEENANEATGLPGRVFLGKLPEWTPDVRYFSREEYPRVTHAQQNGVHGTLALPVFERGSRGCLGVLEVILTTQKINYQPDLESICNALKAVDLRSSEVSSIPHMKDGSNSYHFAIPEIREVLRAVCETQRLPLAQTWVPCIQQGKSGSRHSEENFFNCVSTVDVACHVTDPRVKGFHEACSEHHLLRGQGVAGKAFTTNQPCFSTDITAFTKSEYPLSHYAMMFGLRAAVAIRLRSIYTGVSDYVLEFFLPAECKDGEEQKQMLNALSVIIQHVCQSLRVVTDEELRNESVLPINEIIPGGGNSAKPTCCPVEKPSGESTPNLTGTSLEEPLYMPGVQENAQKGKSIVTPASFSSKFQQPELVGFSVTTQQHQHEETFSVFKQHHGDSVKENFERLNASLGENAMPSGGRGTEKRRTKTEKNISLQVLQQYFAGSLKEAAKSIGVCPTTLKRICRQHGITRWPSRKIKKVGHSLRKLQVVIDSVQGAEGAFQLSSLYANFPKAYGSDITSPNLSGNTTFSTLNPTELSASLNIPQNQGISNNHPSASKTPSSSCSQSSSSSLCCSSGGQRNPDEVPPSNEDTLMEGNKKTVLKRAYSEAELHALNKEETRPPPRSLSQKSLTEPLPKSHIRLPRGAYPRMKVSFEEEKVRFSLQPTWNFQDLLQEVGKRFNIEDMSIMDLKYLDDDNEWVLLRCDDDLDECKDIFKSSRLHAIKLSVRRRNFGLRSSLGSSGGLS</sequence>
<keyword evidence="4" id="KW-0539">Nucleus</keyword>
<dbReference type="PANTHER" id="PTHR32002">
    <property type="entry name" value="PROTEIN NLP8"/>
    <property type="match status" value="1"/>
</dbReference>
<gene>
    <name evidence="8" type="ORF">H6P81_018952</name>
</gene>
<comment type="caution">
    <text evidence="8">The sequence shown here is derived from an EMBL/GenBank/DDBJ whole genome shotgun (WGS) entry which is preliminary data.</text>
</comment>
<dbReference type="EMBL" id="JAINDJ010000007">
    <property type="protein sequence ID" value="KAG9443098.1"/>
    <property type="molecule type" value="Genomic_DNA"/>
</dbReference>
<feature type="compositionally biased region" description="Low complexity" evidence="5">
    <location>
        <begin position="775"/>
        <end position="796"/>
    </location>
</feature>
<evidence type="ECO:0000259" key="6">
    <source>
        <dbReference type="PROSITE" id="PS51519"/>
    </source>
</evidence>
<dbReference type="InterPro" id="IPR055081">
    <property type="entry name" value="NLP1-9_GAF"/>
</dbReference>
<keyword evidence="2" id="KW-0238">DNA-binding</keyword>
<dbReference type="Proteomes" id="UP000825729">
    <property type="component" value="Unassembled WGS sequence"/>
</dbReference>
<dbReference type="SUPFAM" id="SSF54277">
    <property type="entry name" value="CAD &amp; PB1 domains"/>
    <property type="match status" value="1"/>
</dbReference>
<feature type="compositionally biased region" description="Polar residues" evidence="5">
    <location>
        <begin position="64"/>
        <end position="76"/>
    </location>
</feature>
<evidence type="ECO:0000259" key="7">
    <source>
        <dbReference type="PROSITE" id="PS51745"/>
    </source>
</evidence>
<dbReference type="GO" id="GO:0003700">
    <property type="term" value="F:DNA-binding transcription factor activity"/>
    <property type="evidence" value="ECO:0007669"/>
    <property type="project" value="InterPro"/>
</dbReference>
<dbReference type="Pfam" id="PF02042">
    <property type="entry name" value="RWP-RK"/>
    <property type="match status" value="1"/>
</dbReference>
<proteinExistence type="predicted"/>
<protein>
    <recommendedName>
        <fullName evidence="10">Protein NLP2-like</fullName>
    </recommendedName>
</protein>
<dbReference type="InterPro" id="IPR034891">
    <property type="entry name" value="PB1_NLP"/>
</dbReference>
<reference evidence="8 9" key="1">
    <citation type="submission" date="2021-07" db="EMBL/GenBank/DDBJ databases">
        <title>The Aristolochia fimbriata genome: insights into angiosperm evolution, floral development and chemical biosynthesis.</title>
        <authorList>
            <person name="Jiao Y."/>
        </authorList>
    </citation>
    <scope>NUCLEOTIDE SEQUENCE [LARGE SCALE GENOMIC DNA]</scope>
    <source>
        <strain evidence="8">IBCAS-2021</strain>
        <tissue evidence="8">Leaf</tissue>
    </source>
</reference>
<dbReference type="InterPro" id="IPR053793">
    <property type="entry name" value="PB1-like"/>
</dbReference>
<feature type="domain" description="PB1" evidence="7">
    <location>
        <begin position="867"/>
        <end position="950"/>
    </location>
</feature>
<feature type="region of interest" description="Disordered" evidence="5">
    <location>
        <begin position="762"/>
        <end position="817"/>
    </location>
</feature>
<dbReference type="InterPro" id="IPR003035">
    <property type="entry name" value="RWP-RK_dom"/>
</dbReference>